<gene>
    <name evidence="1" type="ORF">OS493_003042</name>
</gene>
<evidence type="ECO:0000313" key="1">
    <source>
        <dbReference type="EMBL" id="KAJ7340309.1"/>
    </source>
</evidence>
<organism evidence="1 2">
    <name type="scientific">Desmophyllum pertusum</name>
    <dbReference type="NCBI Taxonomy" id="174260"/>
    <lineage>
        <taxon>Eukaryota</taxon>
        <taxon>Metazoa</taxon>
        <taxon>Cnidaria</taxon>
        <taxon>Anthozoa</taxon>
        <taxon>Hexacorallia</taxon>
        <taxon>Scleractinia</taxon>
        <taxon>Caryophylliina</taxon>
        <taxon>Caryophylliidae</taxon>
        <taxon>Desmophyllum</taxon>
    </lineage>
</organism>
<protein>
    <submittedName>
        <fullName evidence="1">Uncharacterized protein</fullName>
    </submittedName>
</protein>
<dbReference type="AlphaFoldDB" id="A0A9W9YGG0"/>
<reference evidence="1" key="1">
    <citation type="submission" date="2023-01" db="EMBL/GenBank/DDBJ databases">
        <title>Genome assembly of the deep-sea coral Lophelia pertusa.</title>
        <authorList>
            <person name="Herrera S."/>
            <person name="Cordes E."/>
        </authorList>
    </citation>
    <scope>NUCLEOTIDE SEQUENCE</scope>
    <source>
        <strain evidence="1">USNM1676648</strain>
        <tissue evidence="1">Polyp</tissue>
    </source>
</reference>
<keyword evidence="2" id="KW-1185">Reference proteome</keyword>
<dbReference type="EMBL" id="MU827778">
    <property type="protein sequence ID" value="KAJ7340309.1"/>
    <property type="molecule type" value="Genomic_DNA"/>
</dbReference>
<dbReference type="Proteomes" id="UP001163046">
    <property type="component" value="Unassembled WGS sequence"/>
</dbReference>
<proteinExistence type="predicted"/>
<sequence>MVDGRKSETIKFGAFGIQKASGLSINTEESKLVRFAQSFIFTARVPPSGLSTIEIRNVKKDYSGKYYVQYTFVEANPKIQQNTYRGNFKLDVRDPMRLSLSPSLLHLCPGGRGSLKVQVSGGFKVLEDSIKWKYGRSENKINQEISVENPLFELSADLKKITIKEIQKDTWVRVDGSSYSGSANSVAQFKMKAQPHIITKSPTQVFALSGDEISLSVETERGLKTVWTFDAQMIPEVPDDPDMAFQRSLQNNTISEVLVISSVDWRHYGIYVVETEKNGCKGTVTFHLQQDKEQEFIEETELPDTDHETDEVDQPIENTGFCTVRQLKFNEHQKGNYSTSWKIDVPCNSKEEGDSTYQAHSIEELSPCSVITGYSFITDSHRPHKLFISTNDTTQLAEYVGDVNMKSSYIQSNYEDAWQYHYFFPEPVVARFMQFIADQVGESMCLDGLAVSGCTVAESECNPESFTVDDILCSDLQSSLFNKEEVKKLSACSLITSYQFASNGSMRHKLLTSGKNSMLLTEYDAHIEVEYAADGLCQGEWLFYNSLDEPIPARYVQFIPDHADKSLTLNKLQINGCRLGEYAMSCPYT</sequence>
<dbReference type="OrthoDB" id="4781at2759"/>
<accession>A0A9W9YGG0</accession>
<name>A0A9W9YGG0_9CNID</name>
<evidence type="ECO:0000313" key="2">
    <source>
        <dbReference type="Proteomes" id="UP001163046"/>
    </source>
</evidence>
<comment type="caution">
    <text evidence="1">The sequence shown here is derived from an EMBL/GenBank/DDBJ whole genome shotgun (WGS) entry which is preliminary data.</text>
</comment>